<dbReference type="GO" id="GO:0003677">
    <property type="term" value="F:DNA binding"/>
    <property type="evidence" value="ECO:0007669"/>
    <property type="project" value="UniProtKB-KW"/>
</dbReference>
<dbReference type="PRINTS" id="PR00778">
    <property type="entry name" value="HTHARSR"/>
</dbReference>
<evidence type="ECO:0000313" key="6">
    <source>
        <dbReference type="Proteomes" id="UP000295087"/>
    </source>
</evidence>
<keyword evidence="6" id="KW-1185">Reference proteome</keyword>
<dbReference type="Proteomes" id="UP000295087">
    <property type="component" value="Unassembled WGS sequence"/>
</dbReference>
<dbReference type="Pfam" id="PF01022">
    <property type="entry name" value="HTH_5"/>
    <property type="match status" value="1"/>
</dbReference>
<dbReference type="InterPro" id="IPR051081">
    <property type="entry name" value="HTH_MetalResp_TranReg"/>
</dbReference>
<dbReference type="Gene3D" id="1.10.10.10">
    <property type="entry name" value="Winged helix-like DNA-binding domain superfamily/Winged helix DNA-binding domain"/>
    <property type="match status" value="1"/>
</dbReference>
<evidence type="ECO:0000256" key="1">
    <source>
        <dbReference type="ARBA" id="ARBA00023015"/>
    </source>
</evidence>
<keyword evidence="1" id="KW-0805">Transcription regulation</keyword>
<dbReference type="RefSeq" id="WP_084475909.1">
    <property type="nucleotide sequence ID" value="NZ_JBHXPO010000006.1"/>
</dbReference>
<dbReference type="InterPro" id="IPR011991">
    <property type="entry name" value="ArsR-like_HTH"/>
</dbReference>
<proteinExistence type="predicted"/>
<dbReference type="PROSITE" id="PS50987">
    <property type="entry name" value="HTH_ARSR_2"/>
    <property type="match status" value="1"/>
</dbReference>
<protein>
    <submittedName>
        <fullName evidence="5">DNA-binding transcriptional ArsR family regulator</fullName>
    </submittedName>
</protein>
<dbReference type="GO" id="GO:0003700">
    <property type="term" value="F:DNA-binding transcription factor activity"/>
    <property type="evidence" value="ECO:0007669"/>
    <property type="project" value="InterPro"/>
</dbReference>
<accession>A0A4R6PJG1</accession>
<keyword evidence="3" id="KW-0804">Transcription</keyword>
<evidence type="ECO:0000256" key="3">
    <source>
        <dbReference type="ARBA" id="ARBA00023163"/>
    </source>
</evidence>
<dbReference type="CDD" id="cd00090">
    <property type="entry name" value="HTH_ARSR"/>
    <property type="match status" value="1"/>
</dbReference>
<reference evidence="5 6" key="1">
    <citation type="submission" date="2019-03" db="EMBL/GenBank/DDBJ databases">
        <title>Genomic Encyclopedia of Type Strains, Phase IV (KMG-IV): sequencing the most valuable type-strain genomes for metagenomic binning, comparative biology and taxonomic classification.</title>
        <authorList>
            <person name="Goeker M."/>
        </authorList>
    </citation>
    <scope>NUCLEOTIDE SEQUENCE [LARGE SCALE GENOMIC DNA]</scope>
    <source>
        <strain evidence="5 6">DSM 44496</strain>
    </source>
</reference>
<dbReference type="InterPro" id="IPR036388">
    <property type="entry name" value="WH-like_DNA-bd_sf"/>
</dbReference>
<keyword evidence="2 5" id="KW-0238">DNA-binding</keyword>
<dbReference type="InterPro" id="IPR036390">
    <property type="entry name" value="WH_DNA-bd_sf"/>
</dbReference>
<dbReference type="NCBIfam" id="NF033788">
    <property type="entry name" value="HTH_metalloreg"/>
    <property type="match status" value="1"/>
</dbReference>
<sequence>MAASPKDTEQHGTTAVATVAGHEPAVAARLFKSLGDPIRVKLLTLVRRSADGEACFCDLAEEFDFAQSTLSHHLRILVDAGVLSRTRRGRWSWYRVEHEALDEMELILRAGGPLRANPSSNCGA</sequence>
<evidence type="ECO:0000313" key="5">
    <source>
        <dbReference type="EMBL" id="TDP38548.1"/>
    </source>
</evidence>
<dbReference type="AlphaFoldDB" id="A0A4R6PJG1"/>
<comment type="caution">
    <text evidence="5">The sequence shown here is derived from an EMBL/GenBank/DDBJ whole genome shotgun (WGS) entry which is preliminary data.</text>
</comment>
<gene>
    <name evidence="5" type="ORF">DFR75_103205</name>
</gene>
<organism evidence="5 6">
    <name type="scientific">Nocardia ignorata</name>
    <dbReference type="NCBI Taxonomy" id="145285"/>
    <lineage>
        <taxon>Bacteria</taxon>
        <taxon>Bacillati</taxon>
        <taxon>Actinomycetota</taxon>
        <taxon>Actinomycetes</taxon>
        <taxon>Mycobacteriales</taxon>
        <taxon>Nocardiaceae</taxon>
        <taxon>Nocardia</taxon>
    </lineage>
</organism>
<name>A0A4R6PJG1_NOCIG</name>
<dbReference type="SUPFAM" id="SSF46785">
    <property type="entry name" value="Winged helix' DNA-binding domain"/>
    <property type="match status" value="1"/>
</dbReference>
<feature type="domain" description="HTH arsR-type" evidence="4">
    <location>
        <begin position="19"/>
        <end position="116"/>
    </location>
</feature>
<dbReference type="PANTHER" id="PTHR33154">
    <property type="entry name" value="TRANSCRIPTIONAL REGULATOR, ARSR FAMILY"/>
    <property type="match status" value="1"/>
</dbReference>
<evidence type="ECO:0000256" key="2">
    <source>
        <dbReference type="ARBA" id="ARBA00023125"/>
    </source>
</evidence>
<dbReference type="InterPro" id="IPR001845">
    <property type="entry name" value="HTH_ArsR_DNA-bd_dom"/>
</dbReference>
<dbReference type="SMART" id="SM00418">
    <property type="entry name" value="HTH_ARSR"/>
    <property type="match status" value="1"/>
</dbReference>
<evidence type="ECO:0000259" key="4">
    <source>
        <dbReference type="PROSITE" id="PS50987"/>
    </source>
</evidence>
<dbReference type="PANTHER" id="PTHR33154:SF18">
    <property type="entry name" value="ARSENICAL RESISTANCE OPERON REPRESSOR"/>
    <property type="match status" value="1"/>
</dbReference>
<dbReference type="EMBL" id="SNXK01000003">
    <property type="protein sequence ID" value="TDP38548.1"/>
    <property type="molecule type" value="Genomic_DNA"/>
</dbReference>